<evidence type="ECO:0000256" key="1">
    <source>
        <dbReference type="SAM" id="MobiDB-lite"/>
    </source>
</evidence>
<dbReference type="Proteomes" id="UP000326287">
    <property type="component" value="Chromosome"/>
</dbReference>
<feature type="compositionally biased region" description="Low complexity" evidence="1">
    <location>
        <begin position="82"/>
        <end position="102"/>
    </location>
</feature>
<accession>A0A5P9NL48</accession>
<dbReference type="RefSeq" id="WP_153239702.1">
    <property type="nucleotide sequence ID" value="NZ_CP036422.1"/>
</dbReference>
<sequence length="277" mass="28992">MEMRYNIYFAGEVLPGHDPDRVRLAVGQLFKANEATLNKLFNGRLQVVKRSCDKATALKYKQAMEKVGARPVIKTADPADSAPVTKTEPTPAPAAATPAEKPLSAAERIAALAAAPDVPSSAEPAPAAESEGPADSSGVSVAPPQSDVLRPEERQRVAERDIDTGDLAVDESATRLADPSPAPPPAPDVTHLSMGDTGEDIPTLPSDTTPLNPNTDAIDLSPEGTDFSDCAAPDAPDPQLDLSAIDLAPEGSDVLAEEFRKKAPAQSPKTDHIALED</sequence>
<protein>
    <submittedName>
        <fullName evidence="2">Uncharacterized protein</fullName>
    </submittedName>
</protein>
<evidence type="ECO:0000313" key="3">
    <source>
        <dbReference type="Proteomes" id="UP000326287"/>
    </source>
</evidence>
<organism evidence="2 3">
    <name type="scientific">Halioglobus maricola</name>
    <dbReference type="NCBI Taxonomy" id="2601894"/>
    <lineage>
        <taxon>Bacteria</taxon>
        <taxon>Pseudomonadati</taxon>
        <taxon>Pseudomonadota</taxon>
        <taxon>Gammaproteobacteria</taxon>
        <taxon>Cellvibrionales</taxon>
        <taxon>Halieaceae</taxon>
        <taxon>Halioglobus</taxon>
    </lineage>
</organism>
<feature type="compositionally biased region" description="Low complexity" evidence="1">
    <location>
        <begin position="114"/>
        <end position="138"/>
    </location>
</feature>
<name>A0A5P9NL48_9GAMM</name>
<keyword evidence="3" id="KW-1185">Reference proteome</keyword>
<feature type="compositionally biased region" description="Basic and acidic residues" evidence="1">
    <location>
        <begin position="149"/>
        <end position="163"/>
    </location>
</feature>
<feature type="region of interest" description="Disordered" evidence="1">
    <location>
        <begin position="114"/>
        <end position="240"/>
    </location>
</feature>
<proteinExistence type="predicted"/>
<evidence type="ECO:0000313" key="2">
    <source>
        <dbReference type="EMBL" id="QFU76560.1"/>
    </source>
</evidence>
<dbReference type="AlphaFoldDB" id="A0A5P9NL48"/>
<gene>
    <name evidence="2" type="ORF">EY643_13335</name>
</gene>
<dbReference type="EMBL" id="CP036422">
    <property type="protein sequence ID" value="QFU76560.1"/>
    <property type="molecule type" value="Genomic_DNA"/>
</dbReference>
<feature type="compositionally biased region" description="Polar residues" evidence="1">
    <location>
        <begin position="205"/>
        <end position="215"/>
    </location>
</feature>
<dbReference type="OrthoDB" id="6402943at2"/>
<reference evidence="2 3" key="1">
    <citation type="submission" date="2019-02" db="EMBL/GenBank/DDBJ databases">
        <authorList>
            <person name="Li S.-H."/>
        </authorList>
    </citation>
    <scope>NUCLEOTIDE SEQUENCE [LARGE SCALE GENOMIC DNA]</scope>
    <source>
        <strain evidence="2 3">IMCC14385</strain>
    </source>
</reference>
<dbReference type="KEGG" id="halc:EY643_13335"/>
<feature type="region of interest" description="Disordered" evidence="1">
    <location>
        <begin position="71"/>
        <end position="102"/>
    </location>
</feature>